<dbReference type="AlphaFoldDB" id="A0A212IXP1"/>
<sequence length="172" mass="18848">MSKIRVGIDPGKKGALVEITDGVVTKKVPTPLIGNEYDIPSMNELISAYVGKDDVMVLLEDVHSLGGVSAAANASLMENKGVWIGLLIANKIPFTLVTPKEWQAFSWSGVEKVLKEKKSEKDRSITDTKATSLKAAVYLYPNEDLRKSDRAKNFDEGLVDSLLMAHYACHKI</sequence>
<gene>
    <name evidence="1" type="ORF">KL86DYS1_10482</name>
</gene>
<reference evidence="1" key="1">
    <citation type="submission" date="2016-04" db="EMBL/GenBank/DDBJ databases">
        <authorList>
            <person name="Evans L.H."/>
            <person name="Alamgir A."/>
            <person name="Owens N."/>
            <person name="Weber N.D."/>
            <person name="Virtaneva K."/>
            <person name="Barbian K."/>
            <person name="Babar A."/>
            <person name="Rosenke K."/>
        </authorList>
    </citation>
    <scope>NUCLEOTIDE SEQUENCE</scope>
    <source>
        <strain evidence="1">86-1</strain>
    </source>
</reference>
<protein>
    <submittedName>
        <fullName evidence="1">Uncharacterized protein</fullName>
    </submittedName>
</protein>
<accession>A0A212IXP1</accession>
<name>A0A212IXP1_9BACT</name>
<dbReference type="EMBL" id="FLUM01000001">
    <property type="protein sequence ID" value="SBV91968.1"/>
    <property type="molecule type" value="Genomic_DNA"/>
</dbReference>
<dbReference type="RefSeq" id="WP_296938380.1">
    <property type="nucleotide sequence ID" value="NZ_LT599032.1"/>
</dbReference>
<proteinExistence type="predicted"/>
<organism evidence="1">
    <name type="scientific">uncultured Dysgonomonas sp</name>
    <dbReference type="NCBI Taxonomy" id="206096"/>
    <lineage>
        <taxon>Bacteria</taxon>
        <taxon>Pseudomonadati</taxon>
        <taxon>Bacteroidota</taxon>
        <taxon>Bacteroidia</taxon>
        <taxon>Bacteroidales</taxon>
        <taxon>Dysgonomonadaceae</taxon>
        <taxon>Dysgonomonas</taxon>
        <taxon>environmental samples</taxon>
    </lineage>
</organism>
<evidence type="ECO:0000313" key="1">
    <source>
        <dbReference type="EMBL" id="SBV91968.1"/>
    </source>
</evidence>